<dbReference type="EMBL" id="MJIL01000079">
    <property type="protein sequence ID" value="OLQ74874.1"/>
    <property type="molecule type" value="Genomic_DNA"/>
</dbReference>
<comment type="caution">
    <text evidence="1">The sequence shown here is derived from an EMBL/GenBank/DDBJ whole genome shotgun (WGS) entry which is preliminary data.</text>
</comment>
<dbReference type="InterPro" id="IPR009784">
    <property type="entry name" value="DUF1349"/>
</dbReference>
<dbReference type="SUPFAM" id="SSF49899">
    <property type="entry name" value="Concanavalin A-like lectins/glucanases"/>
    <property type="match status" value="1"/>
</dbReference>
<dbReference type="PIRSF" id="PIRSF022704">
    <property type="entry name" value="UCP022704"/>
    <property type="match status" value="1"/>
</dbReference>
<gene>
    <name evidence="1" type="ORF">BIT28_13005</name>
</gene>
<evidence type="ECO:0000313" key="1">
    <source>
        <dbReference type="EMBL" id="OLQ74874.1"/>
    </source>
</evidence>
<name>A0A1Q9GK50_9GAMM</name>
<dbReference type="AlphaFoldDB" id="A0A1Q9GK50"/>
<evidence type="ECO:0000313" key="2">
    <source>
        <dbReference type="Proteomes" id="UP000186905"/>
    </source>
</evidence>
<dbReference type="Proteomes" id="UP000186905">
    <property type="component" value="Unassembled WGS sequence"/>
</dbReference>
<reference evidence="1 2" key="1">
    <citation type="submission" date="2016-09" db="EMBL/GenBank/DDBJ databases">
        <title>Photobacterium proteolyticum sp. nov. a protease producing bacterium isolated from ocean sediments of Laizhou Bay.</title>
        <authorList>
            <person name="Li Y."/>
        </authorList>
    </citation>
    <scope>NUCLEOTIDE SEQUENCE [LARGE SCALE GENOMIC DNA]</scope>
    <source>
        <strain evidence="1 2">13-12</strain>
    </source>
</reference>
<evidence type="ECO:0008006" key="3">
    <source>
        <dbReference type="Google" id="ProtNLM"/>
    </source>
</evidence>
<dbReference type="PANTHER" id="PTHR35332:SF2">
    <property type="entry name" value="REGULATION OF ENOLASE PROTEIN 1"/>
    <property type="match status" value="1"/>
</dbReference>
<sequence>MNAEAMTWLNQPKQFLVDGGELTIVTEPETDFWQRSYYGFQNENAPALLASIDENFTLSVRVRFDYKARLDQAGIVIYLNKDNWFKASIEHENPHLARLSSVVTNFGYSDWSGTDIASTTEVWFRLSRRGPDFLIESSFDGEHYSQMRVFHLHLLGETTQEMGQVDPPPPASLPVSVGYYACSPLDSSFEARFDEVQLGLCSWTAPKM</sequence>
<dbReference type="Gene3D" id="2.60.120.200">
    <property type="match status" value="1"/>
</dbReference>
<dbReference type="PANTHER" id="PTHR35332">
    <property type="entry name" value="REGULATION OF ENOLASE PROTEIN 1"/>
    <property type="match status" value="1"/>
</dbReference>
<dbReference type="OrthoDB" id="9814707at2"/>
<proteinExistence type="predicted"/>
<dbReference type="STRING" id="1903952.BIT28_13005"/>
<organism evidence="1 2">
    <name type="scientific">Photobacterium proteolyticum</name>
    <dbReference type="NCBI Taxonomy" id="1903952"/>
    <lineage>
        <taxon>Bacteria</taxon>
        <taxon>Pseudomonadati</taxon>
        <taxon>Pseudomonadota</taxon>
        <taxon>Gammaproteobacteria</taxon>
        <taxon>Vibrionales</taxon>
        <taxon>Vibrionaceae</taxon>
        <taxon>Photobacterium</taxon>
    </lineage>
</organism>
<accession>A0A1Q9GK50</accession>
<dbReference type="RefSeq" id="WP_075765260.1">
    <property type="nucleotide sequence ID" value="NZ_MJIL01000079.1"/>
</dbReference>
<protein>
    <recommendedName>
        <fullName evidence="3">DUF1349 domain-containing protein</fullName>
    </recommendedName>
</protein>
<dbReference type="InterPro" id="IPR013320">
    <property type="entry name" value="ConA-like_dom_sf"/>
</dbReference>
<dbReference type="InterPro" id="IPR015987">
    <property type="entry name" value="UCP022704"/>
</dbReference>
<keyword evidence="2" id="KW-1185">Reference proteome</keyword>
<dbReference type="Pfam" id="PF07081">
    <property type="entry name" value="DUF1349"/>
    <property type="match status" value="1"/>
</dbReference>